<sequence length="716" mass="77739">MPNRWLTPYRLMTAGKVHLGQSIPRRWAKPSLVALALIGALGAGLPAQAAIPTDWKNTPYAYDAQSTPLAKVLGDFANTFAVQLVIDGTVKGTVDGRMRAESPQAFLDRLGLENRFQWFMYGNTLYVSPLQNQDSTRLEVSADAVPDMKQALTDIGLLDSRFGWGELPDEGVVLVSGPERYVRLVTQFAEARKTPEEKQEVISFPLRYATAADRNVKYRGETLVIPGVASILKGLLESRSAVSGGMQTASPQASFQNMQAQQSATMGNIEQLALNGMGRPNTNRVPSGASGGGGGRGKIRVEADVRNNAVLIYDAPKRREIYTPLIRDVDVPRKLVEIDAIILDIDRTQLAELASNWNVESGDLIGGASMIRPGASSTVFIQDYGDFSAQLRALEGRGLASVVANPSVLTLENQPAVIDFSRTEYISAIGERVATVEPITAGTSLQVVPHAIETGGRNQIQMSLDIEDGRIEPSEVGQQTPSVRRGVVSTQAVMGESRSLVVGGFHTEETGDNLERVPWLGRIPLIGPLLFSSTTRETSRRERVFILTPRLIGDQVDPARYISALDREQVDSAMARLEERRNGTRPIGRIEVSDVLAQLADGNIPATFKQAASIPYSPDTLCALQPGLSLDAARAQWFAGADYGIAVGVVRNDGQQRLRFDEASCGSRWALATSAWPKVWLEPGEETEVFVVMKQPTRTPGGERPSLLQTSARTLP</sequence>
<evidence type="ECO:0000256" key="1">
    <source>
        <dbReference type="ARBA" id="ARBA00004442"/>
    </source>
</evidence>
<protein>
    <recommendedName>
        <fullName evidence="3">Type 3 secretion system secretin</fullName>
        <shortName evidence="3">T3SS secretin</shortName>
    </recommendedName>
</protein>
<feature type="compositionally biased region" description="Polar residues" evidence="5">
    <location>
        <begin position="707"/>
        <end position="716"/>
    </location>
</feature>
<dbReference type="InterPro" id="IPR005644">
    <property type="entry name" value="NolW-like"/>
</dbReference>
<feature type="region of interest" description="Disordered" evidence="5">
    <location>
        <begin position="696"/>
        <end position="716"/>
    </location>
</feature>
<dbReference type="GO" id="GO:0009279">
    <property type="term" value="C:cell outer membrane"/>
    <property type="evidence" value="ECO:0007669"/>
    <property type="project" value="UniProtKB-SubCell"/>
</dbReference>
<dbReference type="AlphaFoldDB" id="A0A125RM66"/>
<dbReference type="InterPro" id="IPR003522">
    <property type="entry name" value="T3SS_OM_pore_YscC"/>
</dbReference>
<evidence type="ECO:0000256" key="2">
    <source>
        <dbReference type="ARBA" id="ARBA00022729"/>
    </source>
</evidence>
<dbReference type="GO" id="GO:0015627">
    <property type="term" value="C:type II protein secretion system complex"/>
    <property type="evidence" value="ECO:0007669"/>
    <property type="project" value="TreeGrafter"/>
</dbReference>
<keyword evidence="3" id="KW-0811">Translocation</keyword>
<keyword evidence="3" id="KW-0653">Protein transport</keyword>
<comment type="subcellular location">
    <subcellularLocation>
        <location evidence="1 3 4">Cell outer membrane</location>
    </subcellularLocation>
</comment>
<dbReference type="InterPro" id="IPR038591">
    <property type="entry name" value="NolW-like_sf"/>
</dbReference>
<evidence type="ECO:0000256" key="3">
    <source>
        <dbReference type="HAMAP-Rule" id="MF_02219"/>
    </source>
</evidence>
<dbReference type="NCBIfam" id="TIGR02516">
    <property type="entry name" value="type_III_yscC"/>
    <property type="match status" value="1"/>
</dbReference>
<dbReference type="RefSeq" id="WP_134926261.1">
    <property type="nucleotide sequence ID" value="NZ_CP025542.1"/>
</dbReference>
<dbReference type="PRINTS" id="PR01337">
    <property type="entry name" value="TYPE3OMGPROT"/>
</dbReference>
<evidence type="ECO:0000256" key="4">
    <source>
        <dbReference type="RuleBase" id="RU004004"/>
    </source>
</evidence>
<keyword evidence="3" id="KW-0998">Cell outer membrane</keyword>
<keyword evidence="3 4" id="KW-0813">Transport</keyword>
<dbReference type="GO" id="GO:0030257">
    <property type="term" value="C:type III protein secretion system complex"/>
    <property type="evidence" value="ECO:0007669"/>
    <property type="project" value="UniProtKB-UniRule"/>
</dbReference>
<proteinExistence type="inferred from homology"/>
<comment type="subunit">
    <text evidence="3">The core secretion machinery of the T3SS is composed of approximately 20 different proteins, including cytoplasmic components, a base, an export apparatus and a needle. This subunit is part of the base, which anchors the injectisome in the bacterial cell envelope. Forms a stable homooligomeric complex.</text>
</comment>
<dbReference type="GO" id="GO:0030254">
    <property type="term" value="P:protein secretion by the type III secretion system"/>
    <property type="evidence" value="ECO:0007669"/>
    <property type="project" value="UniProtKB-UniRule"/>
</dbReference>
<dbReference type="Pfam" id="PF03958">
    <property type="entry name" value="Secretin_N"/>
    <property type="match status" value="1"/>
</dbReference>
<name>A0A125RM66_PSEFL</name>
<dbReference type="Gene3D" id="3.30.1370.120">
    <property type="match status" value="1"/>
</dbReference>
<dbReference type="PANTHER" id="PTHR30332:SF5">
    <property type="entry name" value="SPI-1 TYPE 3 SECRETION SYSTEM SECRETIN"/>
    <property type="match status" value="1"/>
</dbReference>
<dbReference type="EMBL" id="KT582783">
    <property type="protein sequence ID" value="AMD40286.1"/>
    <property type="molecule type" value="Genomic_DNA"/>
</dbReference>
<accession>A0A125RM66</accession>
<dbReference type="HAMAP" id="MF_02219">
    <property type="entry name" value="Type_III_secretin"/>
    <property type="match status" value="1"/>
</dbReference>
<organism evidence="6">
    <name type="scientific">Pseudomonas fluorescens</name>
    <dbReference type="NCBI Taxonomy" id="294"/>
    <lineage>
        <taxon>Bacteria</taxon>
        <taxon>Pseudomonadati</taxon>
        <taxon>Pseudomonadota</taxon>
        <taxon>Gammaproteobacteria</taxon>
        <taxon>Pseudomonadales</taxon>
        <taxon>Pseudomonadaceae</taxon>
        <taxon>Pseudomonas</taxon>
    </lineage>
</organism>
<dbReference type="Gene3D" id="3.55.50.30">
    <property type="match status" value="1"/>
</dbReference>
<dbReference type="PANTHER" id="PTHR30332">
    <property type="entry name" value="PROBABLE GENERAL SECRETION PATHWAY PROTEIN D"/>
    <property type="match status" value="1"/>
</dbReference>
<dbReference type="Pfam" id="PF00263">
    <property type="entry name" value="Secretin"/>
    <property type="match status" value="1"/>
</dbReference>
<gene>
    <name evidence="6" type="primary">rscC</name>
    <name evidence="3" type="synonym">sctC</name>
</gene>
<keyword evidence="3" id="KW-0472">Membrane</keyword>
<evidence type="ECO:0000256" key="5">
    <source>
        <dbReference type="SAM" id="MobiDB-lite"/>
    </source>
</evidence>
<reference evidence="6" key="1">
    <citation type="submission" date="2015-08" db="EMBL/GenBank/DDBJ databases">
        <title>Identification and characterization of a type III secretion system in Pseudomonas fluorescens 2P24.</title>
        <authorList>
            <person name="Wei H.-L."/>
        </authorList>
    </citation>
    <scope>NUCLEOTIDE SEQUENCE</scope>
    <source>
        <strain evidence="6">2P24</strain>
    </source>
</reference>
<evidence type="ECO:0000313" key="6">
    <source>
        <dbReference type="EMBL" id="AMD40286.1"/>
    </source>
</evidence>
<keyword evidence="2 3" id="KW-0732">Signal</keyword>
<dbReference type="InterPro" id="IPR004846">
    <property type="entry name" value="T2SS/T3SS_dom"/>
</dbReference>
<comment type="similarity">
    <text evidence="3">Belongs to the bacterial secretin family. T3SS SctC subfamily.</text>
</comment>
<dbReference type="InterPro" id="IPR050810">
    <property type="entry name" value="Bact_Secretion_Sys_Channel"/>
</dbReference>
<comment type="function">
    <text evidence="3">Component of the type III secretion system (T3SS), also called injectisome, which is used to inject bacterial effector proteins into eukaryotic host cells. Forms a ring-shaped multimeric structure with an apparent central pore in the outer membrane.</text>
</comment>